<dbReference type="Proteomes" id="UP001239680">
    <property type="component" value="Unassembled WGS sequence"/>
</dbReference>
<gene>
    <name evidence="2" type="ORF">Q9295_14185</name>
</gene>
<proteinExistence type="predicted"/>
<dbReference type="Pfam" id="PF06912">
    <property type="entry name" value="DUF1275"/>
    <property type="match status" value="1"/>
</dbReference>
<dbReference type="EMBL" id="JAVDBT010000013">
    <property type="protein sequence ID" value="MDQ2067524.1"/>
    <property type="molecule type" value="Genomic_DNA"/>
</dbReference>
<keyword evidence="1" id="KW-1133">Transmembrane helix</keyword>
<feature type="transmembrane region" description="Helical" evidence="1">
    <location>
        <begin position="181"/>
        <end position="201"/>
    </location>
</feature>
<evidence type="ECO:0000313" key="3">
    <source>
        <dbReference type="Proteomes" id="UP001239680"/>
    </source>
</evidence>
<feature type="transmembrane region" description="Helical" evidence="1">
    <location>
        <begin position="95"/>
        <end position="115"/>
    </location>
</feature>
<dbReference type="PANTHER" id="PTHR37314:SF4">
    <property type="entry name" value="UPF0700 TRANSMEMBRANE PROTEIN YOAK"/>
    <property type="match status" value="1"/>
</dbReference>
<sequence length="235" mass="24162">MLVRFGDRRTLSVDLVLAASLSSVAGALNAVGFLLAGSFTANMTGNVSAFADHLAAGEVPLAWSFAGLVMAFIAGAALAALGVRLGVKRGLHSIYAVLIAVEAVLLIGLGWLLQLGLSQGFLMMLLLSLVMGLQNAVTTLISGARVRTTHISGMATDVGIELAALTGGAASRKDALPRLKLHSLTLFCFAAGGVIGALIFGIYGVQIFWMAGALLLALSMTEIAIAGRRRAPDEG</sequence>
<feature type="transmembrane region" description="Helical" evidence="1">
    <location>
        <begin position="61"/>
        <end position="83"/>
    </location>
</feature>
<evidence type="ECO:0000256" key="1">
    <source>
        <dbReference type="SAM" id="Phobius"/>
    </source>
</evidence>
<name>A0ABU0W0I8_9RHOB</name>
<reference evidence="2 3" key="1">
    <citation type="submission" date="2023-08" db="EMBL/GenBank/DDBJ databases">
        <title>Characterization of two Paracoccaceae strains isolated from Phycosphere and proposal of Xinfangfangia lacusdiani sp. nov.</title>
        <authorList>
            <person name="Deng Y."/>
            <person name="Zhang Y.Q."/>
        </authorList>
    </citation>
    <scope>NUCLEOTIDE SEQUENCE [LARGE SCALE GENOMIC DNA]</scope>
    <source>
        <strain evidence="2 3">CPCC 101601</strain>
    </source>
</reference>
<keyword evidence="3" id="KW-1185">Reference proteome</keyword>
<feature type="transmembrane region" description="Helical" evidence="1">
    <location>
        <begin position="207"/>
        <end position="227"/>
    </location>
</feature>
<dbReference type="PANTHER" id="PTHR37314">
    <property type="entry name" value="SLR0142 PROTEIN"/>
    <property type="match status" value="1"/>
</dbReference>
<dbReference type="InterPro" id="IPR010699">
    <property type="entry name" value="DUF1275"/>
</dbReference>
<feature type="transmembrane region" description="Helical" evidence="1">
    <location>
        <begin position="12"/>
        <end position="41"/>
    </location>
</feature>
<comment type="caution">
    <text evidence="2">The sequence shown here is derived from an EMBL/GenBank/DDBJ whole genome shotgun (WGS) entry which is preliminary data.</text>
</comment>
<keyword evidence="1" id="KW-0472">Membrane</keyword>
<dbReference type="RefSeq" id="WP_306681223.1">
    <property type="nucleotide sequence ID" value="NZ_JAVDBT010000013.1"/>
</dbReference>
<feature type="transmembrane region" description="Helical" evidence="1">
    <location>
        <begin position="121"/>
        <end position="144"/>
    </location>
</feature>
<accession>A0ABU0W0I8</accession>
<protein>
    <submittedName>
        <fullName evidence="2">YoaK family protein</fullName>
    </submittedName>
</protein>
<evidence type="ECO:0000313" key="2">
    <source>
        <dbReference type="EMBL" id="MDQ2067524.1"/>
    </source>
</evidence>
<keyword evidence="1" id="KW-0812">Transmembrane</keyword>
<organism evidence="2 3">
    <name type="scientific">Pseudogemmobacter lacusdianii</name>
    <dbReference type="NCBI Taxonomy" id="3069608"/>
    <lineage>
        <taxon>Bacteria</taxon>
        <taxon>Pseudomonadati</taxon>
        <taxon>Pseudomonadota</taxon>
        <taxon>Alphaproteobacteria</taxon>
        <taxon>Rhodobacterales</taxon>
        <taxon>Paracoccaceae</taxon>
        <taxon>Pseudogemmobacter</taxon>
    </lineage>
</organism>